<evidence type="ECO:0000313" key="3">
    <source>
        <dbReference type="Proteomes" id="UP001386955"/>
    </source>
</evidence>
<reference evidence="2 3" key="1">
    <citation type="submission" date="2024-01" db="EMBL/GenBank/DDBJ databases">
        <title>The genomes of 5 underutilized Papilionoideae crops provide insights into root nodulation and disease resistanc.</title>
        <authorList>
            <person name="Jiang F."/>
        </authorList>
    </citation>
    <scope>NUCLEOTIDE SEQUENCE [LARGE SCALE GENOMIC DNA]</scope>
    <source>
        <strain evidence="2">DUOXIRENSHENG_FW03</strain>
        <tissue evidence="2">Leaves</tissue>
    </source>
</reference>
<name>A0AAN9XHB8_PSOTE</name>
<dbReference type="EMBL" id="JAYMYS010000005">
    <property type="protein sequence ID" value="KAK7391823.1"/>
    <property type="molecule type" value="Genomic_DNA"/>
</dbReference>
<gene>
    <name evidence="2" type="ORF">VNO78_20246</name>
</gene>
<evidence type="ECO:0000256" key="1">
    <source>
        <dbReference type="SAM" id="Phobius"/>
    </source>
</evidence>
<dbReference type="Pfam" id="PF03140">
    <property type="entry name" value="DUF247"/>
    <property type="match status" value="1"/>
</dbReference>
<comment type="caution">
    <text evidence="2">The sequence shown here is derived from an EMBL/GenBank/DDBJ whole genome shotgun (WGS) entry which is preliminary data.</text>
</comment>
<dbReference type="InterPro" id="IPR004158">
    <property type="entry name" value="DUF247_pln"/>
</dbReference>
<sequence>MGSNVEVDTSELAEWVITIRGSIEKVWATELDLEDSHTVCICQVPESLSGSKREAFIPQFVGIGPYHHSRKGLFKEKHKLAAAKRVLKDLLSDMDLFVHRVSMFSSDIQTFYHPDVKSTYDNNTHTLFSVLTVDGLFLLAFITLLSSATNSDAGGLGFSYFLTGKLSMPFFNAQGVELTKNALIREVFKLENQIPFDVLNRISGVNEILSEDEPLGSSLHDFCKQHCPLVKFEVLTNNIALEGHHHLLDLMYHLIVPKRDQSQVSETEFQVDIKTSAEIEPQIPAKAQTQVQDGVEPQVQAEVETQVQAEVETQVQARKGMKRTCYNILVFLVVICLVLGFTVSLILRLFLRVISYIYSRVLRVLRSLIDLVKRAFKVLRRHINPVLRLVHQFLSWLEGKINNPFLKYLKEVVGNLVEITQTMQSTDSDEGVRQIVMIPSVFQLHEAEIRFKPAEKGVLSIDFNDKESIFYLPRIRLDGNSEVIIRNLVAYETLIKSNTPMVFTKYVELMRAIIDTPADVKILVDSEIIESELTAQAIADLFNGMNKSIRPTKTPELDRVIHKVNAKFDSNQKRKRVVTKYTSGSFLAPIGGLLFLLFTALQTYCTVYNCSGTPKFGKSPQDEGYYGRNDYFVSSM</sequence>
<keyword evidence="3" id="KW-1185">Reference proteome</keyword>
<keyword evidence="1" id="KW-0472">Membrane</keyword>
<keyword evidence="1" id="KW-0812">Transmembrane</keyword>
<feature type="transmembrane region" description="Helical" evidence="1">
    <location>
        <begin position="328"/>
        <end position="351"/>
    </location>
</feature>
<accession>A0AAN9XHB8</accession>
<dbReference type="PANTHER" id="PTHR31549">
    <property type="entry name" value="PROTEIN, PUTATIVE (DUF247)-RELATED-RELATED"/>
    <property type="match status" value="1"/>
</dbReference>
<organism evidence="2 3">
    <name type="scientific">Psophocarpus tetragonolobus</name>
    <name type="common">Winged bean</name>
    <name type="synonym">Dolichos tetragonolobus</name>
    <dbReference type="NCBI Taxonomy" id="3891"/>
    <lineage>
        <taxon>Eukaryota</taxon>
        <taxon>Viridiplantae</taxon>
        <taxon>Streptophyta</taxon>
        <taxon>Embryophyta</taxon>
        <taxon>Tracheophyta</taxon>
        <taxon>Spermatophyta</taxon>
        <taxon>Magnoliopsida</taxon>
        <taxon>eudicotyledons</taxon>
        <taxon>Gunneridae</taxon>
        <taxon>Pentapetalae</taxon>
        <taxon>rosids</taxon>
        <taxon>fabids</taxon>
        <taxon>Fabales</taxon>
        <taxon>Fabaceae</taxon>
        <taxon>Papilionoideae</taxon>
        <taxon>50 kb inversion clade</taxon>
        <taxon>NPAAA clade</taxon>
        <taxon>indigoferoid/millettioid clade</taxon>
        <taxon>Phaseoleae</taxon>
        <taxon>Psophocarpus</taxon>
    </lineage>
</organism>
<proteinExistence type="predicted"/>
<dbReference type="PANTHER" id="PTHR31549:SF259">
    <property type="match status" value="1"/>
</dbReference>
<protein>
    <submittedName>
        <fullName evidence="2">Uncharacterized protein</fullName>
    </submittedName>
</protein>
<keyword evidence="1" id="KW-1133">Transmembrane helix</keyword>
<evidence type="ECO:0000313" key="2">
    <source>
        <dbReference type="EMBL" id="KAK7391823.1"/>
    </source>
</evidence>
<feature type="transmembrane region" description="Helical" evidence="1">
    <location>
        <begin position="581"/>
        <end position="601"/>
    </location>
</feature>
<dbReference type="Proteomes" id="UP001386955">
    <property type="component" value="Unassembled WGS sequence"/>
</dbReference>
<dbReference type="AlphaFoldDB" id="A0AAN9XHB8"/>